<dbReference type="AlphaFoldDB" id="A7ME14"/>
<sequence length="59" mass="6579">MLVVGFLIKTIQSLISFVGKFFSLLEFPSANGSAFKPNSEIDIQSRSVHTERMQGHSHL</sequence>
<proteinExistence type="predicted"/>
<accession>A7ME14</accession>
<dbReference type="EMBL" id="CP000095">
    <property type="protein sequence ID" value="ABU24102.1"/>
    <property type="molecule type" value="Genomic_DNA"/>
</dbReference>
<name>A7ME14_PROMT</name>
<keyword evidence="2" id="KW-1185">Reference proteome</keyword>
<dbReference type="Proteomes" id="UP000002535">
    <property type="component" value="Chromosome"/>
</dbReference>
<protein>
    <submittedName>
        <fullName evidence="1">Uncharacterized protein</fullName>
    </submittedName>
</protein>
<gene>
    <name evidence="1" type="ordered locus">PMN2A_2183</name>
</gene>
<reference evidence="1 2" key="1">
    <citation type="journal article" date="2007" name="PLoS Genet.">
        <title>Patterns and implications of gene gain and loss in the evolution of Prochlorococcus.</title>
        <authorList>
            <person name="Kettler G.C."/>
            <person name="Martiny A.C."/>
            <person name="Huang K."/>
            <person name="Zucker J."/>
            <person name="Coleman M.L."/>
            <person name="Rodrigue S."/>
            <person name="Chen F."/>
            <person name="Lapidus A."/>
            <person name="Ferriera S."/>
            <person name="Johnson J."/>
            <person name="Steglich C."/>
            <person name="Church G.M."/>
            <person name="Richardson P."/>
            <person name="Chisholm S.W."/>
        </authorList>
    </citation>
    <scope>NUCLEOTIDE SEQUENCE [LARGE SCALE GENOMIC DNA]</scope>
    <source>
        <strain evidence="1 2">NATL2A</strain>
    </source>
</reference>
<dbReference type="KEGG" id="pmn:PMN2A_2183"/>
<dbReference type="HOGENOM" id="CLU_2957015_0_0_3"/>
<evidence type="ECO:0000313" key="2">
    <source>
        <dbReference type="Proteomes" id="UP000002535"/>
    </source>
</evidence>
<evidence type="ECO:0000313" key="1">
    <source>
        <dbReference type="EMBL" id="ABU24102.1"/>
    </source>
</evidence>
<organism evidence="1 2">
    <name type="scientific">Prochlorococcus marinus (strain NATL2A)</name>
    <dbReference type="NCBI Taxonomy" id="59920"/>
    <lineage>
        <taxon>Bacteria</taxon>
        <taxon>Bacillati</taxon>
        <taxon>Cyanobacteriota</taxon>
        <taxon>Cyanophyceae</taxon>
        <taxon>Synechococcales</taxon>
        <taxon>Prochlorococcaceae</taxon>
        <taxon>Prochlorococcus</taxon>
    </lineage>
</organism>